<dbReference type="InterPro" id="IPR036291">
    <property type="entry name" value="NAD(P)-bd_dom_sf"/>
</dbReference>
<dbReference type="KEGG" id="mel:Metbo_0865"/>
<dbReference type="Pfam" id="PF01370">
    <property type="entry name" value="Epimerase"/>
    <property type="match status" value="1"/>
</dbReference>
<dbReference type="SUPFAM" id="SSF51735">
    <property type="entry name" value="NAD(P)-binding Rossmann-fold domains"/>
    <property type="match status" value="1"/>
</dbReference>
<dbReference type="AlphaFoldDB" id="F0TBN8"/>
<sequence length="321" mass="35454">MKGDKKIKNKNIVVTGGLGFIGSHISEELCKKNDVTIVDNESTGNIKNVQDFQDELSIKIGDVNKLDLNDIFEDVDYVLHQAALPSVPRSIKDPISSNETNITGTLKVLNAAHETGVKKVVFASSSSVYGDTPKLPKVETMPINPKSPYAITKATGELYCNIFEEIYGLPTVSLRYFNVFGPRQDPNSQYSAVIPKFITAIKNGVSPMVYGDGTQSRDFTYVKNVVNANIKACESNNTGIFNIACGRQIILNDLIKILNEIMGKNITPLYVDPRPGDINHSLADIKTAKSIGYNPKDDFINELKLTIEFFWNDTNPKNTTK</sequence>
<dbReference type="CDD" id="cd05256">
    <property type="entry name" value="UDP_AE_SDR_e"/>
    <property type="match status" value="1"/>
</dbReference>
<name>F0TBN8_METLA</name>
<dbReference type="Gene3D" id="3.40.50.720">
    <property type="entry name" value="NAD(P)-binding Rossmann-like Domain"/>
    <property type="match status" value="1"/>
</dbReference>
<dbReference type="EMBL" id="CP002551">
    <property type="protein sequence ID" value="ADZ09115.1"/>
    <property type="molecule type" value="Genomic_DNA"/>
</dbReference>
<comment type="similarity">
    <text evidence="1">Belongs to the NAD(P)-dependent epimerase/dehydratase family.</text>
</comment>
<keyword evidence="3" id="KW-0413">Isomerase</keyword>
<protein>
    <submittedName>
        <fullName evidence="3">UDP-glucose 4-epimerase</fullName>
        <ecNumber evidence="3">5.1.3.2</ecNumber>
    </submittedName>
</protein>
<dbReference type="InterPro" id="IPR001509">
    <property type="entry name" value="Epimerase_deHydtase"/>
</dbReference>
<dbReference type="STRING" id="877455.Metbo_0865"/>
<evidence type="ECO:0000313" key="4">
    <source>
        <dbReference type="Proteomes" id="UP000007490"/>
    </source>
</evidence>
<dbReference type="Gene3D" id="3.90.25.10">
    <property type="entry name" value="UDP-galactose 4-epimerase, domain 1"/>
    <property type="match status" value="1"/>
</dbReference>
<dbReference type="RefSeq" id="WP_013644466.1">
    <property type="nucleotide sequence ID" value="NC_015216.1"/>
</dbReference>
<keyword evidence="4" id="KW-1185">Reference proteome</keyword>
<gene>
    <name evidence="3" type="ordered locus">Metbo_0865</name>
</gene>
<dbReference type="Proteomes" id="UP000007490">
    <property type="component" value="Chromosome"/>
</dbReference>
<dbReference type="GeneID" id="10277314"/>
<reference evidence="4" key="1">
    <citation type="submission" date="2011-02" db="EMBL/GenBank/DDBJ databases">
        <title>Complete sequence of Methanobacterium sp. AL-21.</title>
        <authorList>
            <consortium name="US DOE Joint Genome Institute"/>
            <person name="Lucas S."/>
            <person name="Copeland A."/>
            <person name="Lapidus A."/>
            <person name="Cheng J.-F."/>
            <person name="Goodwin L."/>
            <person name="Pitluck S."/>
            <person name="Chertkov O."/>
            <person name="Detter J.C."/>
            <person name="Han C."/>
            <person name="Tapia R."/>
            <person name="Land M."/>
            <person name="Hauser L."/>
            <person name="Kyrpides N."/>
            <person name="Ivanova N."/>
            <person name="Mikhailova N."/>
            <person name="Pagani I."/>
            <person name="Cadillo-Quiroz H."/>
            <person name="Imachi H."/>
            <person name="Zinder S."/>
            <person name="Liu W."/>
            <person name="Woyke T."/>
        </authorList>
    </citation>
    <scope>NUCLEOTIDE SEQUENCE [LARGE SCALE GENOMIC DNA]</scope>
    <source>
        <strain evidence="4">AL-21</strain>
    </source>
</reference>
<feature type="domain" description="NAD-dependent epimerase/dehydratase" evidence="2">
    <location>
        <begin position="12"/>
        <end position="244"/>
    </location>
</feature>
<proteinExistence type="inferred from homology"/>
<evidence type="ECO:0000313" key="3">
    <source>
        <dbReference type="EMBL" id="ADZ09115.1"/>
    </source>
</evidence>
<reference evidence="3 4" key="2">
    <citation type="journal article" date="2014" name="Int. J. Syst. Evol. Microbiol.">
        <title>Methanobacterium paludis sp. nov. and a novel strain of Methanobacterium lacus isolated from northern peatlands.</title>
        <authorList>
            <person name="Cadillo-Quiroz H."/>
            <person name="Brauer S.L."/>
            <person name="Goodson N."/>
            <person name="Yavitt J.B."/>
            <person name="Zinder S.H."/>
        </authorList>
    </citation>
    <scope>NUCLEOTIDE SEQUENCE [LARGE SCALE GENOMIC DNA]</scope>
    <source>
        <strain evidence="3 4">AL-21</strain>
    </source>
</reference>
<dbReference type="eggNOG" id="arCOG01369">
    <property type="taxonomic scope" value="Archaea"/>
</dbReference>
<evidence type="ECO:0000256" key="1">
    <source>
        <dbReference type="ARBA" id="ARBA00007637"/>
    </source>
</evidence>
<dbReference type="HOGENOM" id="CLU_007383_1_7_2"/>
<dbReference type="PANTHER" id="PTHR43000">
    <property type="entry name" value="DTDP-D-GLUCOSE 4,6-DEHYDRATASE-RELATED"/>
    <property type="match status" value="1"/>
</dbReference>
<dbReference type="EC" id="5.1.3.2" evidence="3"/>
<dbReference type="GO" id="GO:0003978">
    <property type="term" value="F:UDP-glucose 4-epimerase activity"/>
    <property type="evidence" value="ECO:0007669"/>
    <property type="project" value="UniProtKB-EC"/>
</dbReference>
<accession>F0TBN8</accession>
<organism evidence="3 4">
    <name type="scientific">Methanobacterium lacus (strain AL-21)</name>
    <dbReference type="NCBI Taxonomy" id="877455"/>
    <lineage>
        <taxon>Archaea</taxon>
        <taxon>Methanobacteriati</taxon>
        <taxon>Methanobacteriota</taxon>
        <taxon>Methanomada group</taxon>
        <taxon>Methanobacteria</taxon>
        <taxon>Methanobacteriales</taxon>
        <taxon>Methanobacteriaceae</taxon>
        <taxon>Methanobacterium</taxon>
    </lineage>
</organism>
<evidence type="ECO:0000259" key="2">
    <source>
        <dbReference type="Pfam" id="PF01370"/>
    </source>
</evidence>